<dbReference type="InterPro" id="IPR004099">
    <property type="entry name" value="Pyr_nucl-diS_OxRdtase_dimer"/>
</dbReference>
<evidence type="ECO:0000259" key="17">
    <source>
        <dbReference type="Pfam" id="PF07992"/>
    </source>
</evidence>
<dbReference type="InterPro" id="IPR023753">
    <property type="entry name" value="FAD/NAD-binding_dom"/>
</dbReference>
<dbReference type="PANTHER" id="PTHR42737">
    <property type="entry name" value="GLUTATHIONE REDUCTASE"/>
    <property type="match status" value="1"/>
</dbReference>
<dbReference type="NCBIfam" id="TIGR01424">
    <property type="entry name" value="gluta_reduc_2"/>
    <property type="match status" value="1"/>
</dbReference>
<dbReference type="STRING" id="560819.SAMN05428998_102360"/>
<organism evidence="18 19">
    <name type="scientific">Tistlia consotensis USBA 355</name>
    <dbReference type="NCBI Taxonomy" id="560819"/>
    <lineage>
        <taxon>Bacteria</taxon>
        <taxon>Pseudomonadati</taxon>
        <taxon>Pseudomonadota</taxon>
        <taxon>Alphaproteobacteria</taxon>
        <taxon>Rhodospirillales</taxon>
        <taxon>Rhodovibrionaceae</taxon>
        <taxon>Tistlia</taxon>
    </lineage>
</organism>
<dbReference type="SUPFAM" id="SSF51905">
    <property type="entry name" value="FAD/NAD(P)-binding domain"/>
    <property type="match status" value="1"/>
</dbReference>
<dbReference type="AlphaFoldDB" id="A0A1Y6BCA5"/>
<dbReference type="EMBL" id="FWZX01000002">
    <property type="protein sequence ID" value="SMF00554.1"/>
    <property type="molecule type" value="Genomic_DNA"/>
</dbReference>
<evidence type="ECO:0000256" key="14">
    <source>
        <dbReference type="RuleBase" id="RU365040"/>
    </source>
</evidence>
<comment type="cofactor">
    <cofactor evidence="11">
        <name>FAD</name>
        <dbReference type="ChEBI" id="CHEBI:57692"/>
    </cofactor>
    <text evidence="11">Binds 1 FAD per subunit.</text>
</comment>
<feature type="active site" description="Proton acceptor" evidence="10">
    <location>
        <position position="435"/>
    </location>
</feature>
<evidence type="ECO:0000313" key="19">
    <source>
        <dbReference type="Proteomes" id="UP000192917"/>
    </source>
</evidence>
<feature type="domain" description="FAD/NAD(P)-binding" evidence="17">
    <location>
        <begin position="6"/>
        <end position="317"/>
    </location>
</feature>
<dbReference type="InterPro" id="IPR012999">
    <property type="entry name" value="Pyr_OxRdtase_I_AS"/>
</dbReference>
<evidence type="ECO:0000256" key="11">
    <source>
        <dbReference type="PIRSR" id="PIRSR000350-3"/>
    </source>
</evidence>
<dbReference type="InterPro" id="IPR001100">
    <property type="entry name" value="Pyr_nuc-diS_OxRdtase"/>
</dbReference>
<dbReference type="SUPFAM" id="SSF55424">
    <property type="entry name" value="FAD/NAD-linked reductases, dimerisation (C-terminal) domain"/>
    <property type="match status" value="1"/>
</dbReference>
<evidence type="ECO:0000313" key="18">
    <source>
        <dbReference type="EMBL" id="SMF00554.1"/>
    </source>
</evidence>
<evidence type="ECO:0000256" key="15">
    <source>
        <dbReference type="SAM" id="MobiDB-lite"/>
    </source>
</evidence>
<dbReference type="Gene3D" id="3.30.390.30">
    <property type="match status" value="1"/>
</dbReference>
<keyword evidence="7" id="KW-1015">Disulfide bond</keyword>
<evidence type="ECO:0000256" key="2">
    <source>
        <dbReference type="ARBA" id="ARBA00011738"/>
    </source>
</evidence>
<dbReference type="GO" id="GO:0006749">
    <property type="term" value="P:glutathione metabolic process"/>
    <property type="evidence" value="ECO:0007669"/>
    <property type="project" value="InterPro"/>
</dbReference>
<comment type="function">
    <text evidence="14">Catalyzes the reduction of glutathione disulfide (GSSG) to reduced glutathione (GSH).</text>
</comment>
<keyword evidence="11" id="KW-0520">NAD</keyword>
<evidence type="ECO:0000256" key="1">
    <source>
        <dbReference type="ARBA" id="ARBA00007532"/>
    </source>
</evidence>
<proteinExistence type="inferred from homology"/>
<dbReference type="PIRSF" id="PIRSF000350">
    <property type="entry name" value="Mercury_reductase_MerA"/>
    <property type="match status" value="1"/>
</dbReference>
<feature type="domain" description="Pyridine nucleotide-disulphide oxidoreductase dimerisation" evidence="16">
    <location>
        <begin position="337"/>
        <end position="445"/>
    </location>
</feature>
<dbReference type="PRINTS" id="PR00368">
    <property type="entry name" value="FADPNR"/>
</dbReference>
<dbReference type="InterPro" id="IPR006324">
    <property type="entry name" value="GSHR"/>
</dbReference>
<dbReference type="PROSITE" id="PS00076">
    <property type="entry name" value="PYRIDINE_REDOX_1"/>
    <property type="match status" value="1"/>
</dbReference>
<dbReference type="GO" id="GO:0005829">
    <property type="term" value="C:cytosol"/>
    <property type="evidence" value="ECO:0007669"/>
    <property type="project" value="TreeGrafter"/>
</dbReference>
<dbReference type="InterPro" id="IPR036188">
    <property type="entry name" value="FAD/NAD-bd_sf"/>
</dbReference>
<evidence type="ECO:0000256" key="10">
    <source>
        <dbReference type="PIRSR" id="PIRSR000350-2"/>
    </source>
</evidence>
<feature type="compositionally biased region" description="Acidic residues" evidence="15">
    <location>
        <begin position="450"/>
        <end position="460"/>
    </location>
</feature>
<dbReference type="GO" id="GO:0045454">
    <property type="term" value="P:cell redox homeostasis"/>
    <property type="evidence" value="ECO:0007669"/>
    <property type="project" value="InterPro"/>
</dbReference>
<accession>A0A1Y6BCA5</accession>
<dbReference type="GO" id="GO:0050661">
    <property type="term" value="F:NADP binding"/>
    <property type="evidence" value="ECO:0007669"/>
    <property type="project" value="InterPro"/>
</dbReference>
<sequence>MSQYDYDLFIIGAGSGGVRAARFAAGFGARVAIAEERFFGGTCVNIGCVPKKLMVYASHFSEDFEDAAGYGWTVGERSFDWATLIANKDREIARLNGIYKRLLDGAGVAVFEARATIVDPHGVEVGGRRVTAAHILVATGGRPVRPREPGQELGIVSDDVFHLDRLPERILIAGGGYIAVEFAGVFAGLGSRVTQIYRGPLFLRGFDADVRAFLAEEMPKKGVRLVFNEIIESIEKTSNGLAATLSGGEVLEVDQVLYAIGRQPNTANLGLEKAGVELAANGAIKVDPHYRSSVPSILAIGDVTDRIQLTPVALAEGMAVARTLFNDQPTTVDYHDVPSAVFSQPPMASVGLTEEAARMRCGAVEIYRSTFKPMKHTLSGRDEKTLMKLVVERDSQKVVGAHMVGLDAAEIVQGLAIAIKAGATKADFDRTIGIHPTAAEEFVTMREPIAEPDEAPEDAAEAMRAAE</sequence>
<dbReference type="Proteomes" id="UP000192917">
    <property type="component" value="Unassembled WGS sequence"/>
</dbReference>
<evidence type="ECO:0000256" key="8">
    <source>
        <dbReference type="ARBA" id="ARBA00023284"/>
    </source>
</evidence>
<feature type="binding site" evidence="11">
    <location>
        <position position="52"/>
    </location>
    <ligand>
        <name>FAD</name>
        <dbReference type="ChEBI" id="CHEBI:57692"/>
    </ligand>
</feature>
<evidence type="ECO:0000259" key="16">
    <source>
        <dbReference type="Pfam" id="PF02852"/>
    </source>
</evidence>
<keyword evidence="19" id="KW-1185">Reference proteome</keyword>
<evidence type="ECO:0000256" key="6">
    <source>
        <dbReference type="ARBA" id="ARBA00023002"/>
    </source>
</evidence>
<feature type="disulfide bond" description="Redox-active" evidence="12">
    <location>
        <begin position="43"/>
        <end position="48"/>
    </location>
</feature>
<feature type="binding site" evidence="11">
    <location>
        <begin position="174"/>
        <end position="181"/>
    </location>
    <ligand>
        <name>NAD(+)</name>
        <dbReference type="ChEBI" id="CHEBI:57540"/>
    </ligand>
</feature>
<keyword evidence="4 11" id="KW-0274">FAD</keyword>
<dbReference type="EC" id="1.8.1.7" evidence="14"/>
<keyword evidence="3 13" id="KW-0285">Flavoprotein</keyword>
<dbReference type="InterPro" id="IPR046952">
    <property type="entry name" value="GSHR/TRXR-like"/>
</dbReference>
<dbReference type="PRINTS" id="PR00411">
    <property type="entry name" value="PNDRDTASEI"/>
</dbReference>
<reference evidence="18 19" key="1">
    <citation type="submission" date="2017-04" db="EMBL/GenBank/DDBJ databases">
        <authorList>
            <person name="Afonso C.L."/>
            <person name="Miller P.J."/>
            <person name="Scott M.A."/>
            <person name="Spackman E."/>
            <person name="Goraichik I."/>
            <person name="Dimitrov K.M."/>
            <person name="Suarez D.L."/>
            <person name="Swayne D.E."/>
        </authorList>
    </citation>
    <scope>NUCLEOTIDE SEQUENCE [LARGE SCALE GENOMIC DNA]</scope>
    <source>
        <strain evidence="18 19">USBA 355</strain>
    </source>
</reference>
<feature type="binding site" evidence="11">
    <location>
        <position position="261"/>
    </location>
    <ligand>
        <name>NAD(+)</name>
        <dbReference type="ChEBI" id="CHEBI:57540"/>
    </ligand>
</feature>
<evidence type="ECO:0000256" key="3">
    <source>
        <dbReference type="ARBA" id="ARBA00022630"/>
    </source>
</evidence>
<evidence type="ECO:0000256" key="4">
    <source>
        <dbReference type="ARBA" id="ARBA00022827"/>
    </source>
</evidence>
<gene>
    <name evidence="18" type="ORF">SAMN05428998_102360</name>
</gene>
<keyword evidence="8 13" id="KW-0676">Redox-active center</keyword>
<dbReference type="InterPro" id="IPR016156">
    <property type="entry name" value="FAD/NAD-linked_Rdtase_dimer_sf"/>
</dbReference>
<name>A0A1Y6BCA5_9PROT</name>
<comment type="catalytic activity">
    <reaction evidence="9 14">
        <text>2 glutathione + NADP(+) = glutathione disulfide + NADPH + H(+)</text>
        <dbReference type="Rhea" id="RHEA:11740"/>
        <dbReference type="ChEBI" id="CHEBI:15378"/>
        <dbReference type="ChEBI" id="CHEBI:57783"/>
        <dbReference type="ChEBI" id="CHEBI:57925"/>
        <dbReference type="ChEBI" id="CHEBI:58297"/>
        <dbReference type="ChEBI" id="CHEBI:58349"/>
        <dbReference type="EC" id="1.8.1.7"/>
    </reaction>
</comment>
<dbReference type="Pfam" id="PF07992">
    <property type="entry name" value="Pyr_redox_2"/>
    <property type="match status" value="1"/>
</dbReference>
<keyword evidence="11" id="KW-0547">Nucleotide-binding</keyword>
<keyword evidence="5 14" id="KW-0521">NADP</keyword>
<dbReference type="GO" id="GO:0034599">
    <property type="term" value="P:cellular response to oxidative stress"/>
    <property type="evidence" value="ECO:0007669"/>
    <property type="project" value="TreeGrafter"/>
</dbReference>
<dbReference type="GO" id="GO:0004362">
    <property type="term" value="F:glutathione-disulfide reductase (NADPH) activity"/>
    <property type="evidence" value="ECO:0007669"/>
    <property type="project" value="UniProtKB-EC"/>
</dbReference>
<keyword evidence="6 13" id="KW-0560">Oxidoreductase</keyword>
<evidence type="ECO:0000256" key="13">
    <source>
        <dbReference type="RuleBase" id="RU003691"/>
    </source>
</evidence>
<evidence type="ECO:0000256" key="7">
    <source>
        <dbReference type="ARBA" id="ARBA00023157"/>
    </source>
</evidence>
<dbReference type="Pfam" id="PF02852">
    <property type="entry name" value="Pyr_redox_dim"/>
    <property type="match status" value="1"/>
</dbReference>
<dbReference type="NCBIfam" id="NF004776">
    <property type="entry name" value="PRK06116.1"/>
    <property type="match status" value="1"/>
</dbReference>
<comment type="subunit">
    <text evidence="2">Homodimer.</text>
</comment>
<dbReference type="GO" id="GO:0050660">
    <property type="term" value="F:flavin adenine dinucleotide binding"/>
    <property type="evidence" value="ECO:0007669"/>
    <property type="project" value="InterPro"/>
</dbReference>
<protein>
    <recommendedName>
        <fullName evidence="14">Glutathione reductase</fullName>
        <shortName evidence="14">GRase</shortName>
        <ecNumber evidence="14">1.8.1.7</ecNumber>
    </recommendedName>
</protein>
<feature type="region of interest" description="Disordered" evidence="15">
    <location>
        <begin position="448"/>
        <end position="467"/>
    </location>
</feature>
<dbReference type="PANTHER" id="PTHR42737:SF2">
    <property type="entry name" value="GLUTATHIONE REDUCTASE"/>
    <property type="match status" value="1"/>
</dbReference>
<dbReference type="Gene3D" id="3.50.50.60">
    <property type="entry name" value="FAD/NAD(P)-binding domain"/>
    <property type="match status" value="2"/>
</dbReference>
<evidence type="ECO:0000256" key="9">
    <source>
        <dbReference type="ARBA" id="ARBA00049142"/>
    </source>
</evidence>
<evidence type="ECO:0000256" key="5">
    <source>
        <dbReference type="ARBA" id="ARBA00022857"/>
    </source>
</evidence>
<dbReference type="RefSeq" id="WP_085121428.1">
    <property type="nucleotide sequence ID" value="NZ_FWZX01000002.1"/>
</dbReference>
<evidence type="ECO:0000256" key="12">
    <source>
        <dbReference type="PIRSR" id="PIRSR000350-4"/>
    </source>
</evidence>
<feature type="binding site" evidence="11">
    <location>
        <position position="302"/>
    </location>
    <ligand>
        <name>FAD</name>
        <dbReference type="ChEBI" id="CHEBI:57692"/>
    </ligand>
</feature>
<comment type="similarity">
    <text evidence="1 13">Belongs to the class-I pyridine nucleotide-disulfide oxidoreductase family.</text>
</comment>